<dbReference type="AlphaFoldDB" id="A0A4C1TGW5"/>
<dbReference type="GO" id="GO:0003677">
    <property type="term" value="F:DNA binding"/>
    <property type="evidence" value="ECO:0007669"/>
    <property type="project" value="UniProtKB-KW"/>
</dbReference>
<dbReference type="OrthoDB" id="4327074at2759"/>
<organism evidence="4 5">
    <name type="scientific">Eumeta variegata</name>
    <name type="common">Bagworm moth</name>
    <name type="synonym">Eumeta japonica</name>
    <dbReference type="NCBI Taxonomy" id="151549"/>
    <lineage>
        <taxon>Eukaryota</taxon>
        <taxon>Metazoa</taxon>
        <taxon>Ecdysozoa</taxon>
        <taxon>Arthropoda</taxon>
        <taxon>Hexapoda</taxon>
        <taxon>Insecta</taxon>
        <taxon>Pterygota</taxon>
        <taxon>Neoptera</taxon>
        <taxon>Endopterygota</taxon>
        <taxon>Lepidoptera</taxon>
        <taxon>Glossata</taxon>
        <taxon>Ditrysia</taxon>
        <taxon>Tineoidea</taxon>
        <taxon>Psychidae</taxon>
        <taxon>Oiketicinae</taxon>
        <taxon>Eumeta</taxon>
    </lineage>
</organism>
<protein>
    <recommendedName>
        <fullName evidence="3">HTH CENPB-type domain-containing protein</fullName>
    </recommendedName>
</protein>
<evidence type="ECO:0000256" key="2">
    <source>
        <dbReference type="SAM" id="MobiDB-lite"/>
    </source>
</evidence>
<dbReference type="PROSITE" id="PS51253">
    <property type="entry name" value="HTH_CENPB"/>
    <property type="match status" value="1"/>
</dbReference>
<gene>
    <name evidence="4" type="ORF">EVAR_10324_1</name>
</gene>
<keyword evidence="1" id="KW-0238">DNA-binding</keyword>
<proteinExistence type="predicted"/>
<evidence type="ECO:0000313" key="5">
    <source>
        <dbReference type="Proteomes" id="UP000299102"/>
    </source>
</evidence>
<dbReference type="Proteomes" id="UP000299102">
    <property type="component" value="Unassembled WGS sequence"/>
</dbReference>
<comment type="caution">
    <text evidence="4">The sequence shown here is derived from an EMBL/GenBank/DDBJ whole genome shotgun (WGS) entry which is preliminary data.</text>
</comment>
<sequence length="294" mass="32646">MLAKSSTDITDPYSSFGRHIANELRKYDPHTLALPHEAASCKLNKLLRLPRGPSLAIRTPRLPREPRKKNISSQASTTKKRLGPTTAAIEEAVKEVIAGHQSINKTALVFGISRAYLAKIVKKAKATDKEYMHRPNIGNKRILSKTQEDLLVSYLKTASKMCHGLTKKQTKELASQYAEANNICPEKWMVDKTASVEWLRGFMKRHKDLSVSKPESTSLSRATSFNKTNVGAFFEKLASLYGKYRFPPHMIFNADETGCSTVSAPPKIIAEKGSKQIGQVTSAERGTLVTTLFL</sequence>
<dbReference type="InterPro" id="IPR006600">
    <property type="entry name" value="HTH_CenpB_DNA-bd_dom"/>
</dbReference>
<dbReference type="EMBL" id="BGZK01000052">
    <property type="protein sequence ID" value="GBP12678.1"/>
    <property type="molecule type" value="Genomic_DNA"/>
</dbReference>
<name>A0A4C1TGW5_EUMVA</name>
<feature type="region of interest" description="Disordered" evidence="2">
    <location>
        <begin position="56"/>
        <end position="83"/>
    </location>
</feature>
<dbReference type="STRING" id="151549.A0A4C1TGW5"/>
<evidence type="ECO:0000256" key="1">
    <source>
        <dbReference type="ARBA" id="ARBA00023125"/>
    </source>
</evidence>
<feature type="domain" description="HTH CENPB-type" evidence="3">
    <location>
        <begin position="135"/>
        <end position="212"/>
    </location>
</feature>
<reference evidence="4 5" key="1">
    <citation type="journal article" date="2019" name="Commun. Biol.">
        <title>The bagworm genome reveals a unique fibroin gene that provides high tensile strength.</title>
        <authorList>
            <person name="Kono N."/>
            <person name="Nakamura H."/>
            <person name="Ohtoshi R."/>
            <person name="Tomita M."/>
            <person name="Numata K."/>
            <person name="Arakawa K."/>
        </authorList>
    </citation>
    <scope>NUCLEOTIDE SEQUENCE [LARGE SCALE GENOMIC DNA]</scope>
</reference>
<evidence type="ECO:0000259" key="3">
    <source>
        <dbReference type="PROSITE" id="PS51253"/>
    </source>
</evidence>
<keyword evidence="5" id="KW-1185">Reference proteome</keyword>
<dbReference type="Pfam" id="PF03221">
    <property type="entry name" value="HTH_Tnp_Tc5"/>
    <property type="match status" value="1"/>
</dbReference>
<accession>A0A4C1TGW5</accession>
<evidence type="ECO:0000313" key="4">
    <source>
        <dbReference type="EMBL" id="GBP12678.1"/>
    </source>
</evidence>